<name>A0ACB7TH97_HYAAI</name>
<comment type="caution">
    <text evidence="1">The sequence shown here is derived from an EMBL/GenBank/DDBJ whole genome shotgun (WGS) entry which is preliminary data.</text>
</comment>
<dbReference type="Proteomes" id="UP000821845">
    <property type="component" value="Chromosome 1"/>
</dbReference>
<accession>A0ACB7TH97</accession>
<gene>
    <name evidence="1" type="ORF">HPB50_008725</name>
</gene>
<protein>
    <submittedName>
        <fullName evidence="1">Uncharacterized protein</fullName>
    </submittedName>
</protein>
<evidence type="ECO:0000313" key="1">
    <source>
        <dbReference type="EMBL" id="KAH6945486.1"/>
    </source>
</evidence>
<reference evidence="1" key="1">
    <citation type="submission" date="2020-05" db="EMBL/GenBank/DDBJ databases">
        <title>Large-scale comparative analyses of tick genomes elucidate their genetic diversity and vector capacities.</title>
        <authorList>
            <person name="Jia N."/>
            <person name="Wang J."/>
            <person name="Shi W."/>
            <person name="Du L."/>
            <person name="Sun Y."/>
            <person name="Zhan W."/>
            <person name="Jiang J."/>
            <person name="Wang Q."/>
            <person name="Zhang B."/>
            <person name="Ji P."/>
            <person name="Sakyi L.B."/>
            <person name="Cui X."/>
            <person name="Yuan T."/>
            <person name="Jiang B."/>
            <person name="Yang W."/>
            <person name="Lam T.T.-Y."/>
            <person name="Chang Q."/>
            <person name="Ding S."/>
            <person name="Wang X."/>
            <person name="Zhu J."/>
            <person name="Ruan X."/>
            <person name="Zhao L."/>
            <person name="Wei J."/>
            <person name="Que T."/>
            <person name="Du C."/>
            <person name="Cheng J."/>
            <person name="Dai P."/>
            <person name="Han X."/>
            <person name="Huang E."/>
            <person name="Gao Y."/>
            <person name="Liu J."/>
            <person name="Shao H."/>
            <person name="Ye R."/>
            <person name="Li L."/>
            <person name="Wei W."/>
            <person name="Wang X."/>
            <person name="Wang C."/>
            <person name="Yang T."/>
            <person name="Huo Q."/>
            <person name="Li W."/>
            <person name="Guo W."/>
            <person name="Chen H."/>
            <person name="Zhou L."/>
            <person name="Ni X."/>
            <person name="Tian J."/>
            <person name="Zhou Y."/>
            <person name="Sheng Y."/>
            <person name="Liu T."/>
            <person name="Pan Y."/>
            <person name="Xia L."/>
            <person name="Li J."/>
            <person name="Zhao F."/>
            <person name="Cao W."/>
        </authorList>
    </citation>
    <scope>NUCLEOTIDE SEQUENCE</scope>
    <source>
        <strain evidence="1">Hyas-2018</strain>
    </source>
</reference>
<keyword evidence="2" id="KW-1185">Reference proteome</keyword>
<organism evidence="1 2">
    <name type="scientific">Hyalomma asiaticum</name>
    <name type="common">Tick</name>
    <dbReference type="NCBI Taxonomy" id="266040"/>
    <lineage>
        <taxon>Eukaryota</taxon>
        <taxon>Metazoa</taxon>
        <taxon>Ecdysozoa</taxon>
        <taxon>Arthropoda</taxon>
        <taxon>Chelicerata</taxon>
        <taxon>Arachnida</taxon>
        <taxon>Acari</taxon>
        <taxon>Parasitiformes</taxon>
        <taxon>Ixodida</taxon>
        <taxon>Ixodoidea</taxon>
        <taxon>Ixodidae</taxon>
        <taxon>Hyalomminae</taxon>
        <taxon>Hyalomma</taxon>
    </lineage>
</organism>
<evidence type="ECO:0000313" key="2">
    <source>
        <dbReference type="Proteomes" id="UP000821845"/>
    </source>
</evidence>
<proteinExistence type="predicted"/>
<sequence length="198" mass="22330">MAKAASAALLICCLTVLNELAWHTRIGQEACRDTSPDLSIWSDAGAVAWSNSFEDLGSDHRVLCVTVGEDDCEIDVCLKSRIVDWEQFRKNRQQDKQEGPIEDIGEWCRGLLAGVERVTKEIEWTDWRQEPPKEGDRSSAGGGDGVPEPTRGKRAMVQSQREIVLAFMEQYPELAQKASELQHGLTLAYRRRLWQLTD</sequence>
<dbReference type="EMBL" id="CM023481">
    <property type="protein sequence ID" value="KAH6945486.1"/>
    <property type="molecule type" value="Genomic_DNA"/>
</dbReference>